<evidence type="ECO:0000313" key="3">
    <source>
        <dbReference type="Proteomes" id="UP000822688"/>
    </source>
</evidence>
<dbReference type="Proteomes" id="UP000822688">
    <property type="component" value="Chromosome 11"/>
</dbReference>
<feature type="signal peptide" evidence="1">
    <location>
        <begin position="1"/>
        <end position="23"/>
    </location>
</feature>
<keyword evidence="3" id="KW-1185">Reference proteome</keyword>
<sequence>MAQFKPTALYQFTILVFMAAVGALTTMAADADPLLDFCAADPNIPCKTNVTAADFFYQGISTQGNPNNDPS</sequence>
<dbReference type="OrthoDB" id="1734388at2759"/>
<keyword evidence="1" id="KW-0732">Signal</keyword>
<name>A0A8T0GBW4_CERPU</name>
<evidence type="ECO:0000313" key="2">
    <source>
        <dbReference type="EMBL" id="KAG0556681.1"/>
    </source>
</evidence>
<reference evidence="2 3" key="1">
    <citation type="submission" date="2020-06" db="EMBL/GenBank/DDBJ databases">
        <title>WGS assembly of Ceratodon purpureus strain R40.</title>
        <authorList>
            <person name="Carey S.B."/>
            <person name="Jenkins J."/>
            <person name="Shu S."/>
            <person name="Lovell J.T."/>
            <person name="Sreedasyam A."/>
            <person name="Maumus F."/>
            <person name="Tiley G.P."/>
            <person name="Fernandez-Pozo N."/>
            <person name="Barry K."/>
            <person name="Chen C."/>
            <person name="Wang M."/>
            <person name="Lipzen A."/>
            <person name="Daum C."/>
            <person name="Saski C.A."/>
            <person name="Payton A.C."/>
            <person name="Mcbreen J.C."/>
            <person name="Conrad R.E."/>
            <person name="Kollar L.M."/>
            <person name="Olsson S."/>
            <person name="Huttunen S."/>
            <person name="Landis J.B."/>
            <person name="Wickett N.J."/>
            <person name="Johnson M.G."/>
            <person name="Rensing S.A."/>
            <person name="Grimwood J."/>
            <person name="Schmutz J."/>
            <person name="Mcdaniel S.F."/>
        </authorList>
    </citation>
    <scope>NUCLEOTIDE SEQUENCE [LARGE SCALE GENOMIC DNA]</scope>
    <source>
        <strain evidence="2 3">R40</strain>
    </source>
</reference>
<protein>
    <submittedName>
        <fullName evidence="2">Uncharacterized protein</fullName>
    </submittedName>
</protein>
<organism evidence="2 3">
    <name type="scientific">Ceratodon purpureus</name>
    <name type="common">Fire moss</name>
    <name type="synonym">Dicranum purpureum</name>
    <dbReference type="NCBI Taxonomy" id="3225"/>
    <lineage>
        <taxon>Eukaryota</taxon>
        <taxon>Viridiplantae</taxon>
        <taxon>Streptophyta</taxon>
        <taxon>Embryophyta</taxon>
        <taxon>Bryophyta</taxon>
        <taxon>Bryophytina</taxon>
        <taxon>Bryopsida</taxon>
        <taxon>Dicranidae</taxon>
        <taxon>Pseudoditrichales</taxon>
        <taxon>Ditrichaceae</taxon>
        <taxon>Ceratodon</taxon>
    </lineage>
</organism>
<feature type="chain" id="PRO_5035766387" evidence="1">
    <location>
        <begin position="24"/>
        <end position="71"/>
    </location>
</feature>
<dbReference type="AlphaFoldDB" id="A0A8T0GBW4"/>
<gene>
    <name evidence="2" type="ORF">KC19_11G071400</name>
</gene>
<proteinExistence type="predicted"/>
<accession>A0A8T0GBW4</accession>
<dbReference type="EMBL" id="CM026432">
    <property type="protein sequence ID" value="KAG0556681.1"/>
    <property type="molecule type" value="Genomic_DNA"/>
</dbReference>
<comment type="caution">
    <text evidence="2">The sequence shown here is derived from an EMBL/GenBank/DDBJ whole genome shotgun (WGS) entry which is preliminary data.</text>
</comment>
<evidence type="ECO:0000256" key="1">
    <source>
        <dbReference type="SAM" id="SignalP"/>
    </source>
</evidence>